<evidence type="ECO:0000256" key="9">
    <source>
        <dbReference type="ARBA" id="ARBA00023136"/>
    </source>
</evidence>
<evidence type="ECO:0000256" key="1">
    <source>
        <dbReference type="ARBA" id="ARBA00004477"/>
    </source>
</evidence>
<feature type="transmembrane region" description="Helical" evidence="10">
    <location>
        <begin position="206"/>
        <end position="230"/>
    </location>
</feature>
<dbReference type="PANTHER" id="PTHR22760">
    <property type="entry name" value="GLYCOSYLTRANSFERASE"/>
    <property type="match status" value="1"/>
</dbReference>
<keyword evidence="9 10" id="KW-0472">Membrane</keyword>
<evidence type="ECO:0000256" key="3">
    <source>
        <dbReference type="ARBA" id="ARBA00007063"/>
    </source>
</evidence>
<dbReference type="Pfam" id="PF03901">
    <property type="entry name" value="Glyco_transf_22"/>
    <property type="match status" value="1"/>
</dbReference>
<dbReference type="UniPathway" id="UPA00378"/>
<feature type="transmembrane region" description="Helical" evidence="10">
    <location>
        <begin position="172"/>
        <end position="194"/>
    </location>
</feature>
<dbReference type="GO" id="GO:0005789">
    <property type="term" value="C:endoplasmic reticulum membrane"/>
    <property type="evidence" value="ECO:0007669"/>
    <property type="project" value="UniProtKB-SubCell"/>
</dbReference>
<evidence type="ECO:0000256" key="7">
    <source>
        <dbReference type="ARBA" id="ARBA00022824"/>
    </source>
</evidence>
<comment type="similarity">
    <text evidence="3 10">Belongs to the glycosyltransferase 22 family.</text>
</comment>
<dbReference type="EC" id="2.4.1.-" evidence="10"/>
<dbReference type="GO" id="GO:0000026">
    <property type="term" value="F:alpha-1,2-mannosyltransferase activity"/>
    <property type="evidence" value="ECO:0007669"/>
    <property type="project" value="TreeGrafter"/>
</dbReference>
<comment type="subcellular location">
    <subcellularLocation>
        <location evidence="1 10">Endoplasmic reticulum membrane</location>
        <topology evidence="1 10">Multi-pass membrane protein</topology>
    </subcellularLocation>
</comment>
<evidence type="ECO:0000256" key="11">
    <source>
        <dbReference type="SAM" id="SignalP"/>
    </source>
</evidence>
<keyword evidence="7 10" id="KW-0256">Endoplasmic reticulum</keyword>
<keyword evidence="4 10" id="KW-0328">Glycosyltransferase</keyword>
<evidence type="ECO:0000256" key="2">
    <source>
        <dbReference type="ARBA" id="ARBA00004922"/>
    </source>
</evidence>
<dbReference type="EMBL" id="LT598477">
    <property type="protein sequence ID" value="SCU96281.1"/>
    <property type="molecule type" value="Genomic_DNA"/>
</dbReference>
<keyword evidence="6 10" id="KW-0812">Transmembrane</keyword>
<dbReference type="OrthoDB" id="497541at2759"/>
<feature type="transmembrane region" description="Helical" evidence="10">
    <location>
        <begin position="142"/>
        <end position="160"/>
    </location>
</feature>
<keyword evidence="13" id="KW-1185">Reference proteome</keyword>
<accession>A0A1G4JYP6</accession>
<name>A0A1G4JYP6_9SACH</name>
<evidence type="ECO:0000256" key="8">
    <source>
        <dbReference type="ARBA" id="ARBA00022989"/>
    </source>
</evidence>
<keyword evidence="11" id="KW-0732">Signal</keyword>
<feature type="transmembrane region" description="Helical" evidence="10">
    <location>
        <begin position="90"/>
        <end position="110"/>
    </location>
</feature>
<evidence type="ECO:0000256" key="5">
    <source>
        <dbReference type="ARBA" id="ARBA00022679"/>
    </source>
</evidence>
<feature type="signal peptide" evidence="11">
    <location>
        <begin position="1"/>
        <end position="22"/>
    </location>
</feature>
<dbReference type="GO" id="GO:0006487">
    <property type="term" value="P:protein N-linked glycosylation"/>
    <property type="evidence" value="ECO:0007669"/>
    <property type="project" value="TreeGrafter"/>
</dbReference>
<evidence type="ECO:0000256" key="6">
    <source>
        <dbReference type="ARBA" id="ARBA00022692"/>
    </source>
</evidence>
<feature type="transmembrane region" description="Helical" evidence="10">
    <location>
        <begin position="320"/>
        <end position="340"/>
    </location>
</feature>
<evidence type="ECO:0000313" key="13">
    <source>
        <dbReference type="Proteomes" id="UP000191144"/>
    </source>
</evidence>
<feature type="chain" id="PRO_5009236265" description="Mannosyltransferase" evidence="11">
    <location>
        <begin position="23"/>
        <end position="549"/>
    </location>
</feature>
<sequence length="549" mass="62615">MRSLYTLLLVALLLVSRLYVQPFYSLISDCDETFNYWEPLNFLLRGFGKQTWEYSPDYSIRSWAFLMPLYAGLAPLGKIVTSLGLPPSTLFYLARAGLGLYSFSMEWLLFRELESSLSVKTANLWLFVQLFNPGWFHASVELLPSSFAMVTIIGFLKYFLRYLSSGSQSAFVQALVFNFVSGILGWPFVLILSTPLVVHFVVTHKIWATINAGFASLSKLVIVAVCVFGIDSAFYGKFTPVAWNIVMYNVIAADEKSGPNIFGVEPWYYYPLNLLLNFPLPTLMACTVGMVTNMRLASVWASLLIWMAVFLLQPHKEERFLYPIYAVITLAASVGLTNVWKRLPTWKHIRNLITFALYVFIAVQGSMRILALVTNYTAPLDVYANLPEVSGPQTICVGREWYHFPTSMFLAKDSRLGFIESGFDGLLPGDFKETHSILNSIREIPFGMNNQNQFDSSKLVSADQCDYYIDFMLRSEDPRDALDPTRLSEDWKCIYKIPFIDVSQSKFLGRAFAVPEKILAVLPLQNYWSRFYQANYLDYCIFEKQTEEA</sequence>
<keyword evidence="8 10" id="KW-1133">Transmembrane helix</keyword>
<evidence type="ECO:0000256" key="4">
    <source>
        <dbReference type="ARBA" id="ARBA00022676"/>
    </source>
</evidence>
<gene>
    <name evidence="12" type="ORF">LAME_0F15698G</name>
</gene>
<feature type="transmembrane region" description="Helical" evidence="10">
    <location>
        <begin position="296"/>
        <end position="314"/>
    </location>
</feature>
<dbReference type="Proteomes" id="UP000191144">
    <property type="component" value="Chromosome F"/>
</dbReference>
<comment type="pathway">
    <text evidence="2">Protein modification; protein glycosylation.</text>
</comment>
<dbReference type="PANTHER" id="PTHR22760:SF2">
    <property type="entry name" value="ALPHA-1,2-MANNOSYLTRANSFERASE ALG9"/>
    <property type="match status" value="1"/>
</dbReference>
<proteinExistence type="inferred from homology"/>
<organism evidence="12 13">
    <name type="scientific">Lachancea meyersii CBS 8951</name>
    <dbReference type="NCBI Taxonomy" id="1266667"/>
    <lineage>
        <taxon>Eukaryota</taxon>
        <taxon>Fungi</taxon>
        <taxon>Dikarya</taxon>
        <taxon>Ascomycota</taxon>
        <taxon>Saccharomycotina</taxon>
        <taxon>Saccharomycetes</taxon>
        <taxon>Saccharomycetales</taxon>
        <taxon>Saccharomycetaceae</taxon>
        <taxon>Lachancea</taxon>
    </lineage>
</organism>
<dbReference type="InterPro" id="IPR005599">
    <property type="entry name" value="GPI_mannosylTrfase"/>
</dbReference>
<dbReference type="AlphaFoldDB" id="A0A1G4JYP6"/>
<feature type="transmembrane region" description="Helical" evidence="10">
    <location>
        <begin position="352"/>
        <end position="373"/>
    </location>
</feature>
<evidence type="ECO:0000313" key="12">
    <source>
        <dbReference type="EMBL" id="SCU96281.1"/>
    </source>
</evidence>
<keyword evidence="5" id="KW-0808">Transferase</keyword>
<protein>
    <recommendedName>
        <fullName evidence="10">Mannosyltransferase</fullName>
        <ecNumber evidence="10">2.4.1.-</ecNumber>
    </recommendedName>
</protein>
<reference evidence="13" key="1">
    <citation type="submission" date="2016-03" db="EMBL/GenBank/DDBJ databases">
        <authorList>
            <person name="Devillers Hugo."/>
        </authorList>
    </citation>
    <scope>NUCLEOTIDE SEQUENCE [LARGE SCALE GENOMIC DNA]</scope>
</reference>
<evidence type="ECO:0000256" key="10">
    <source>
        <dbReference type="RuleBase" id="RU363075"/>
    </source>
</evidence>